<organism evidence="2 3">
    <name type="scientific">Haloarcula onubensis</name>
    <dbReference type="NCBI Taxonomy" id="2950539"/>
    <lineage>
        <taxon>Archaea</taxon>
        <taxon>Methanobacteriati</taxon>
        <taxon>Methanobacteriota</taxon>
        <taxon>Stenosarchaea group</taxon>
        <taxon>Halobacteria</taxon>
        <taxon>Halobacteriales</taxon>
        <taxon>Haloarculaceae</taxon>
        <taxon>Haloarcula</taxon>
    </lineage>
</organism>
<feature type="compositionally biased region" description="Polar residues" evidence="1">
    <location>
        <begin position="17"/>
        <end position="26"/>
    </location>
</feature>
<evidence type="ECO:0000256" key="1">
    <source>
        <dbReference type="SAM" id="MobiDB-lite"/>
    </source>
</evidence>
<dbReference type="RefSeq" id="WP_310899477.1">
    <property type="nucleotide sequence ID" value="NZ_JAMQOS010000001.1"/>
</dbReference>
<dbReference type="EMBL" id="JAMQOS010000001">
    <property type="protein sequence ID" value="MDS0281643.1"/>
    <property type="molecule type" value="Genomic_DNA"/>
</dbReference>
<protein>
    <submittedName>
        <fullName evidence="2">Uncharacterized protein</fullName>
    </submittedName>
</protein>
<dbReference type="Proteomes" id="UP001268864">
    <property type="component" value="Unassembled WGS sequence"/>
</dbReference>
<sequence>MEPTGRESPTGDANAESAESQSSGGTTRRRLLVTGAATWATVGLAGCSGGDEGTPTGNETATGEGPGPNQTEPSNYVVTAETGTGSEGIPSNAAFASACSATRRFVPGMQVIFYVGIYDPDTGDQLTDEDLESVTVNVEGGPNVELGWAGDDEENPAQEWAGSYVLPEDAEPGTMPYTVEVTNGDANYRTVGILEDAFEVIEYSNPTNYVVTTETWWDQQAPEESAGFVEGCAPERQFTQDMDVTFVIGVYEGTTGDIVGSDTLDSVTIESTDGSFDPVELSWTPAGEDQTAEWSGTLDTANLSPGAYEYEVVVTNGDANFYNVGIASNQFTIIEL</sequence>
<feature type="region of interest" description="Disordered" evidence="1">
    <location>
        <begin position="1"/>
        <end position="32"/>
    </location>
</feature>
<feature type="region of interest" description="Disordered" evidence="1">
    <location>
        <begin position="45"/>
        <end position="84"/>
    </location>
</feature>
<evidence type="ECO:0000313" key="2">
    <source>
        <dbReference type="EMBL" id="MDS0281643.1"/>
    </source>
</evidence>
<reference evidence="2 3" key="1">
    <citation type="submission" date="2022-06" db="EMBL/GenBank/DDBJ databases">
        <title>Halomicroarcula sp. a new haloarchaeum isolate from saline soil.</title>
        <authorList>
            <person name="Strakova D."/>
            <person name="Galisteo C."/>
            <person name="Sanchez-Porro C."/>
            <person name="Ventosa A."/>
        </authorList>
    </citation>
    <scope>NUCLEOTIDE SEQUENCE [LARGE SCALE GENOMIC DNA]</scope>
    <source>
        <strain evidence="2 3">S3CR25-11</strain>
    </source>
</reference>
<keyword evidence="3" id="KW-1185">Reference proteome</keyword>
<feature type="compositionally biased region" description="Polar residues" evidence="1">
    <location>
        <begin position="68"/>
        <end position="84"/>
    </location>
</feature>
<accession>A0ABU2FLK8</accession>
<name>A0ABU2FLK8_9EURY</name>
<evidence type="ECO:0000313" key="3">
    <source>
        <dbReference type="Proteomes" id="UP001268864"/>
    </source>
</evidence>
<gene>
    <name evidence="2" type="ORF">NDI86_05865</name>
</gene>
<comment type="caution">
    <text evidence="2">The sequence shown here is derived from an EMBL/GenBank/DDBJ whole genome shotgun (WGS) entry which is preliminary data.</text>
</comment>
<proteinExistence type="predicted"/>